<feature type="region of interest" description="Disordered" evidence="1">
    <location>
        <begin position="180"/>
        <end position="213"/>
    </location>
</feature>
<evidence type="ECO:0000313" key="2">
    <source>
        <dbReference type="EMBL" id="TKW54603.1"/>
    </source>
</evidence>
<proteinExistence type="predicted"/>
<feature type="region of interest" description="Disordered" evidence="1">
    <location>
        <begin position="575"/>
        <end position="594"/>
    </location>
</feature>
<evidence type="ECO:0000256" key="1">
    <source>
        <dbReference type="SAM" id="MobiDB-lite"/>
    </source>
</evidence>
<dbReference type="EMBL" id="PJEX01000129">
    <property type="protein sequence ID" value="TKW54603.1"/>
    <property type="molecule type" value="Genomic_DNA"/>
</dbReference>
<keyword evidence="3" id="KW-1185">Reference proteome</keyword>
<feature type="compositionally biased region" description="Low complexity" evidence="1">
    <location>
        <begin position="195"/>
        <end position="207"/>
    </location>
</feature>
<feature type="region of interest" description="Disordered" evidence="1">
    <location>
        <begin position="43"/>
        <end position="98"/>
    </location>
</feature>
<accession>A0A4U6XGH6</accession>
<reference evidence="2 3" key="1">
    <citation type="journal article" date="2019" name="PLoS ONE">
        <title>Comparative genome analysis indicates high evolutionary potential of pathogenicity genes in Colletotrichum tanaceti.</title>
        <authorList>
            <person name="Lelwala R.V."/>
            <person name="Korhonen P.K."/>
            <person name="Young N.D."/>
            <person name="Scott J.B."/>
            <person name="Ades P.A."/>
            <person name="Gasser R.B."/>
            <person name="Taylor P.W.J."/>
        </authorList>
    </citation>
    <scope>NUCLEOTIDE SEQUENCE [LARGE SCALE GENOMIC DNA]</scope>
    <source>
        <strain evidence="2">BRIP57314</strain>
    </source>
</reference>
<gene>
    <name evidence="2" type="ORF">CTA1_3417</name>
</gene>
<sequence length="665" mass="68280">MQHPVPRLVDPDQTLDRDGDLPLCPLAGSDVFEAAIARERLARPGGRSGVGPEEQQRHVVRGDRSGVGHFDGDGEGRLAQGPLPRRDPRRRGRGPGVDVVCQKGRRRGLLCPGEDRAPPDCFQFDVEGGVVQTGAVGHRRLPVEPHVRASQPRVSRARPEVHIRRRDGFAVGCGILRDRQPASRRRASEQQVEDGPAAGLAGVAGPEDGVDGGVGEQLGVVDLAPAELEHDDGLAERGDGPEEVQLGVGPGQRAAVAGLGLEGVVDAAREDDDIRGAGRVHRPSERGVVVVFVVGGAVDPAARGVGDDVRPEEVPGGLVRGDEVRRGAEVVALHLRGGVGPRADEGVLLSARRRRRRRVRGRGRGRRQGQRAVVLEEHGALDGGPVGERPRLVGVHVVPRQRAQRLVPGRVEAADGHEGGVQPRQGGVDLALGDEGPVPGRLQGVGAGGRVALEVGAGLHGPGGGVGEVRGVAVAGDHEGHAVAVGRDVLAVPVPPPVAPEDVPQEVGVGAEGRAVDAVVAAHEGPDAAPLDGARLEGREVVLGQVLGGDVGVEAGAVDAVVVFKVVGRVVLAGRDDSLSGGPGSPGGLGDPGGVPFEACEHGGDVALQVKGVLAGRLLASAPTGIFKGVDIGRLEEEEEDSDISNFPIPGPPAGSAIRGGRDEG</sequence>
<feature type="compositionally biased region" description="Basic and acidic residues" evidence="1">
    <location>
        <begin position="54"/>
        <end position="76"/>
    </location>
</feature>
<organism evidence="2 3">
    <name type="scientific">Colletotrichum tanaceti</name>
    <dbReference type="NCBI Taxonomy" id="1306861"/>
    <lineage>
        <taxon>Eukaryota</taxon>
        <taxon>Fungi</taxon>
        <taxon>Dikarya</taxon>
        <taxon>Ascomycota</taxon>
        <taxon>Pezizomycotina</taxon>
        <taxon>Sordariomycetes</taxon>
        <taxon>Hypocreomycetidae</taxon>
        <taxon>Glomerellales</taxon>
        <taxon>Glomerellaceae</taxon>
        <taxon>Colletotrichum</taxon>
        <taxon>Colletotrichum destructivum species complex</taxon>
    </lineage>
</organism>
<name>A0A4U6XGH6_9PEZI</name>
<evidence type="ECO:0000313" key="3">
    <source>
        <dbReference type="Proteomes" id="UP000310108"/>
    </source>
</evidence>
<comment type="caution">
    <text evidence="2">The sequence shown here is derived from an EMBL/GenBank/DDBJ whole genome shotgun (WGS) entry which is preliminary data.</text>
</comment>
<feature type="region of interest" description="Disordered" evidence="1">
    <location>
        <begin position="637"/>
        <end position="665"/>
    </location>
</feature>
<feature type="region of interest" description="Disordered" evidence="1">
    <location>
        <begin position="1"/>
        <end position="21"/>
    </location>
</feature>
<dbReference type="Proteomes" id="UP000310108">
    <property type="component" value="Unassembled WGS sequence"/>
</dbReference>
<protein>
    <submittedName>
        <fullName evidence="2">Uncharacterized protein</fullName>
    </submittedName>
</protein>
<dbReference type="AlphaFoldDB" id="A0A4U6XGH6"/>
<feature type="compositionally biased region" description="Gly residues" evidence="1">
    <location>
        <begin position="581"/>
        <end position="593"/>
    </location>
</feature>